<dbReference type="SMART" id="SM00470">
    <property type="entry name" value="ParB"/>
    <property type="match status" value="1"/>
</dbReference>
<name>A0A6H1ZUW5_9ZZZZ</name>
<accession>A0A6H1ZUW5</accession>
<dbReference type="PANTHER" id="PTHR33375">
    <property type="entry name" value="CHROMOSOME-PARTITIONING PROTEIN PARB-RELATED"/>
    <property type="match status" value="1"/>
</dbReference>
<dbReference type="NCBIfam" id="TIGR00180">
    <property type="entry name" value="parB_part"/>
    <property type="match status" value="1"/>
</dbReference>
<proteinExistence type="predicted"/>
<dbReference type="GO" id="GO:0003677">
    <property type="term" value="F:DNA binding"/>
    <property type="evidence" value="ECO:0007669"/>
    <property type="project" value="InterPro"/>
</dbReference>
<dbReference type="Pfam" id="PF17762">
    <property type="entry name" value="HTH_ParB"/>
    <property type="match status" value="1"/>
</dbReference>
<dbReference type="EMBL" id="MT144285">
    <property type="protein sequence ID" value="QJA51723.1"/>
    <property type="molecule type" value="Genomic_DNA"/>
</dbReference>
<dbReference type="SUPFAM" id="SSF109709">
    <property type="entry name" value="KorB DNA-binding domain-like"/>
    <property type="match status" value="1"/>
</dbReference>
<evidence type="ECO:0000256" key="1">
    <source>
        <dbReference type="ARBA" id="ARBA00022829"/>
    </source>
</evidence>
<dbReference type="InterPro" id="IPR050336">
    <property type="entry name" value="Chromosome_partition/occlusion"/>
</dbReference>
<gene>
    <name evidence="3" type="ORF">TM448A02269_0004</name>
</gene>
<dbReference type="InterPro" id="IPR004437">
    <property type="entry name" value="ParB/RepB/Spo0J"/>
</dbReference>
<dbReference type="InterPro" id="IPR041468">
    <property type="entry name" value="HTH_ParB/Spo0J"/>
</dbReference>
<organism evidence="3">
    <name type="scientific">viral metagenome</name>
    <dbReference type="NCBI Taxonomy" id="1070528"/>
    <lineage>
        <taxon>unclassified sequences</taxon>
        <taxon>metagenomes</taxon>
        <taxon>organismal metagenomes</taxon>
    </lineage>
</organism>
<dbReference type="Gene3D" id="1.10.10.2830">
    <property type="match status" value="1"/>
</dbReference>
<sequence length="270" mass="30604">MDSVFKEISLDLIDTEGQSIREATDDDHVIELSMNILAHGLLQPIVLRPKDGGRYQLDAGFHRLAAFYRLGKKKIPSHIRSGDDGSTKAIALVENIIRRDISVKEQCEAVKHLNEDEKLSPSQICDLLGKTRQWVDVRLAIPNFPEDIKNEVMEGHVSIRTGEIIATIEDMPTRNFLINQAINCHYTARQISELVELYKQTPSINEAVEAGLAKKEEIEKAPSIYRRCQRCGKAQRLEMLTFVPICMYGCEPEENERELSKKKEETTDAA</sequence>
<dbReference type="SUPFAM" id="SSF110849">
    <property type="entry name" value="ParB/Sulfiredoxin"/>
    <property type="match status" value="1"/>
</dbReference>
<dbReference type="Gene3D" id="3.90.1530.30">
    <property type="match status" value="1"/>
</dbReference>
<protein>
    <recommendedName>
        <fullName evidence="2">ParB-like N-terminal domain-containing protein</fullName>
    </recommendedName>
</protein>
<dbReference type="InterPro" id="IPR036086">
    <property type="entry name" value="ParB/Sulfiredoxin_sf"/>
</dbReference>
<dbReference type="PANTHER" id="PTHR33375:SF1">
    <property type="entry name" value="CHROMOSOME-PARTITIONING PROTEIN PARB-RELATED"/>
    <property type="match status" value="1"/>
</dbReference>
<keyword evidence="1" id="KW-0159">Chromosome partition</keyword>
<evidence type="ECO:0000259" key="2">
    <source>
        <dbReference type="SMART" id="SM00470"/>
    </source>
</evidence>
<feature type="domain" description="ParB-like N-terminal" evidence="2">
    <location>
        <begin position="6"/>
        <end position="96"/>
    </location>
</feature>
<dbReference type="GO" id="GO:0005694">
    <property type="term" value="C:chromosome"/>
    <property type="evidence" value="ECO:0007669"/>
    <property type="project" value="TreeGrafter"/>
</dbReference>
<dbReference type="GO" id="GO:0007059">
    <property type="term" value="P:chromosome segregation"/>
    <property type="evidence" value="ECO:0007669"/>
    <property type="project" value="UniProtKB-KW"/>
</dbReference>
<dbReference type="Pfam" id="PF02195">
    <property type="entry name" value="ParB_N"/>
    <property type="match status" value="1"/>
</dbReference>
<reference evidence="3" key="1">
    <citation type="submission" date="2020-03" db="EMBL/GenBank/DDBJ databases">
        <title>The deep terrestrial virosphere.</title>
        <authorList>
            <person name="Holmfeldt K."/>
            <person name="Nilsson E."/>
            <person name="Simone D."/>
            <person name="Lopez-Fernandez M."/>
            <person name="Wu X."/>
            <person name="de Brujin I."/>
            <person name="Lundin D."/>
            <person name="Andersson A."/>
            <person name="Bertilsson S."/>
            <person name="Dopson M."/>
        </authorList>
    </citation>
    <scope>NUCLEOTIDE SEQUENCE</scope>
    <source>
        <strain evidence="3">TM448A02269</strain>
    </source>
</reference>
<dbReference type="InterPro" id="IPR003115">
    <property type="entry name" value="ParB_N"/>
</dbReference>
<dbReference type="AlphaFoldDB" id="A0A6H1ZUW5"/>
<evidence type="ECO:0000313" key="3">
    <source>
        <dbReference type="EMBL" id="QJA51723.1"/>
    </source>
</evidence>